<dbReference type="InterPro" id="IPR036291">
    <property type="entry name" value="NAD(P)-bd_dom_sf"/>
</dbReference>
<keyword evidence="2" id="KW-0521">NADP</keyword>
<gene>
    <name evidence="4" type="ORF">LTR36_003330</name>
</gene>
<dbReference type="Pfam" id="PF05368">
    <property type="entry name" value="NmrA"/>
    <property type="match status" value="1"/>
</dbReference>
<evidence type="ECO:0000259" key="3">
    <source>
        <dbReference type="Pfam" id="PF05368"/>
    </source>
</evidence>
<dbReference type="GO" id="GO:0005634">
    <property type="term" value="C:nucleus"/>
    <property type="evidence" value="ECO:0007669"/>
    <property type="project" value="TreeGrafter"/>
</dbReference>
<dbReference type="EMBL" id="JAVFHQ010000002">
    <property type="protein sequence ID" value="KAK4550363.1"/>
    <property type="molecule type" value="Genomic_DNA"/>
</dbReference>
<evidence type="ECO:0000313" key="5">
    <source>
        <dbReference type="Proteomes" id="UP001324427"/>
    </source>
</evidence>
<dbReference type="SUPFAM" id="SSF51735">
    <property type="entry name" value="NAD(P)-binding Rossmann-fold domains"/>
    <property type="match status" value="1"/>
</dbReference>
<keyword evidence="5" id="KW-1185">Reference proteome</keyword>
<dbReference type="PANTHER" id="PTHR42748">
    <property type="entry name" value="NITROGEN METABOLITE REPRESSION PROTEIN NMRA FAMILY MEMBER"/>
    <property type="match status" value="1"/>
</dbReference>
<comment type="similarity">
    <text evidence="1">Belongs to the NmrA-type oxidoreductase family.</text>
</comment>
<dbReference type="Gene3D" id="3.90.25.10">
    <property type="entry name" value="UDP-galactose 4-epimerase, domain 1"/>
    <property type="match status" value="1"/>
</dbReference>
<dbReference type="InterPro" id="IPR051164">
    <property type="entry name" value="NmrA-like_oxidored"/>
</dbReference>
<evidence type="ECO:0000256" key="2">
    <source>
        <dbReference type="ARBA" id="ARBA00022857"/>
    </source>
</evidence>
<organism evidence="4 5">
    <name type="scientific">Oleoguttula mirabilis</name>
    <dbReference type="NCBI Taxonomy" id="1507867"/>
    <lineage>
        <taxon>Eukaryota</taxon>
        <taxon>Fungi</taxon>
        <taxon>Dikarya</taxon>
        <taxon>Ascomycota</taxon>
        <taxon>Pezizomycotina</taxon>
        <taxon>Dothideomycetes</taxon>
        <taxon>Dothideomycetidae</taxon>
        <taxon>Mycosphaerellales</taxon>
        <taxon>Teratosphaeriaceae</taxon>
        <taxon>Oleoguttula</taxon>
    </lineage>
</organism>
<dbReference type="Proteomes" id="UP001324427">
    <property type="component" value="Unassembled WGS sequence"/>
</dbReference>
<proteinExistence type="inferred from homology"/>
<dbReference type="AlphaFoldDB" id="A0AAV9JXL5"/>
<name>A0AAV9JXL5_9PEZI</name>
<evidence type="ECO:0000256" key="1">
    <source>
        <dbReference type="ARBA" id="ARBA00006328"/>
    </source>
</evidence>
<accession>A0AAV9JXL5</accession>
<dbReference type="Gene3D" id="3.40.50.720">
    <property type="entry name" value="NAD(P)-binding Rossmann-like Domain"/>
    <property type="match status" value="1"/>
</dbReference>
<dbReference type="InterPro" id="IPR008030">
    <property type="entry name" value="NmrA-like"/>
</dbReference>
<comment type="caution">
    <text evidence="4">The sequence shown here is derived from an EMBL/GenBank/DDBJ whole genome shotgun (WGS) entry which is preliminary data.</text>
</comment>
<dbReference type="PANTHER" id="PTHR42748:SF14">
    <property type="entry name" value="SNOAL-LIKE DOMAIN-CONTAINING PROTEIN"/>
    <property type="match status" value="1"/>
</dbReference>
<sequence>MAKNEGTKTIFVVGGTGAQGTPIITALTKDGAYTVRVLTRDPSSSRAQKLAKLPHVELVQGKLDSDEDLRKGLKDCWGAFVNIDGFVVGQKMELFWGVRSYQLAQEAGIKFFVWGNLDYVSREANYDPQFRCGHYDAKGTVGDWILSQTRWHAERQKQEPERDTSYMSAGLFTSAPYLDMTLGLHTVMTPVTAEDGAIEWRVPLGDGAVVHIVLEDCGKFVRWQFDHAFDADGKLGRANGMNLAAATEHVSYDKLAEAFTKVTGKPARFVDVSEEEYFVQFGKLNQLKFGHDYTGMQDGDESILTWQQNFTGFWRMWQQSGGENPLIKRDYAFLDEIVPDRIKSVEEWFTKRKDLCMAVAEGRLDAVLKGHEDRQVAKEKSQM</sequence>
<feature type="domain" description="NmrA-like" evidence="3">
    <location>
        <begin position="7"/>
        <end position="290"/>
    </location>
</feature>
<protein>
    <recommendedName>
        <fullName evidence="3">NmrA-like domain-containing protein</fullName>
    </recommendedName>
</protein>
<evidence type="ECO:0000313" key="4">
    <source>
        <dbReference type="EMBL" id="KAK4550363.1"/>
    </source>
</evidence>
<reference evidence="4 5" key="1">
    <citation type="submission" date="2021-11" db="EMBL/GenBank/DDBJ databases">
        <title>Black yeast isolated from Biological Soil Crust.</title>
        <authorList>
            <person name="Kurbessoian T."/>
        </authorList>
    </citation>
    <scope>NUCLEOTIDE SEQUENCE [LARGE SCALE GENOMIC DNA]</scope>
    <source>
        <strain evidence="4 5">CCFEE 5522</strain>
    </source>
</reference>